<keyword evidence="1" id="KW-0813">Transport</keyword>
<dbReference type="InterPro" id="IPR001680">
    <property type="entry name" value="WD40_rpt"/>
</dbReference>
<reference evidence="9 10" key="2">
    <citation type="submission" date="2015-10" db="EMBL/GenBank/DDBJ databases">
        <title>Draft Genome Sequence of Prosthecomicrobium hirschii ATCC 27832.</title>
        <authorList>
            <person name="Daniel J."/>
            <person name="Givan S.A."/>
            <person name="Brun Y.V."/>
            <person name="Brown P.J."/>
        </authorList>
    </citation>
    <scope>NUCLEOTIDE SEQUENCE [LARGE SCALE GENOMIC DNA]</scope>
    <source>
        <strain evidence="9 10">16</strain>
    </source>
</reference>
<comment type="caution">
    <text evidence="9">The sequence shown here is derived from an EMBL/GenBank/DDBJ whole genome shotgun (WGS) entry which is preliminary data.</text>
</comment>
<dbReference type="SUPFAM" id="SSF46626">
    <property type="entry name" value="Cytochrome c"/>
    <property type="match status" value="1"/>
</dbReference>
<evidence type="ECO:0000256" key="1">
    <source>
        <dbReference type="ARBA" id="ARBA00022448"/>
    </source>
</evidence>
<dbReference type="Gene3D" id="2.130.10.10">
    <property type="entry name" value="YVTN repeat-like/Quinoprotein amine dehydrogenase"/>
    <property type="match status" value="2"/>
</dbReference>
<dbReference type="InterPro" id="IPR009056">
    <property type="entry name" value="Cyt_c-like_dom"/>
</dbReference>
<dbReference type="InterPro" id="IPR002327">
    <property type="entry name" value="Cyt_c_1A/1B"/>
</dbReference>
<evidence type="ECO:0000256" key="3">
    <source>
        <dbReference type="ARBA" id="ARBA00022723"/>
    </source>
</evidence>
<feature type="repeat" description="WD" evidence="6">
    <location>
        <begin position="59"/>
        <end position="89"/>
    </location>
</feature>
<evidence type="ECO:0000313" key="10">
    <source>
        <dbReference type="Proteomes" id="UP000048984"/>
    </source>
</evidence>
<dbReference type="Gene3D" id="1.10.760.10">
    <property type="entry name" value="Cytochrome c-like domain"/>
    <property type="match status" value="1"/>
</dbReference>
<dbReference type="PROSITE" id="PS50294">
    <property type="entry name" value="WD_REPEATS_REGION"/>
    <property type="match status" value="2"/>
</dbReference>
<dbReference type="PANTHER" id="PTHR19879:SF9">
    <property type="entry name" value="TRANSCRIPTION INITIATION FACTOR TFIID SUBUNIT 5"/>
    <property type="match status" value="1"/>
</dbReference>
<dbReference type="Pfam" id="PF00400">
    <property type="entry name" value="WD40"/>
    <property type="match status" value="4"/>
</dbReference>
<evidence type="ECO:0000259" key="8">
    <source>
        <dbReference type="PROSITE" id="PS51007"/>
    </source>
</evidence>
<dbReference type="PROSITE" id="PS51007">
    <property type="entry name" value="CYTC"/>
    <property type="match status" value="1"/>
</dbReference>
<dbReference type="SMART" id="SM00320">
    <property type="entry name" value="WD40"/>
    <property type="match status" value="7"/>
</dbReference>
<dbReference type="AlphaFoldDB" id="A0A0P6VXC6"/>
<dbReference type="PROSITE" id="PS50082">
    <property type="entry name" value="WD_REPEATS_2"/>
    <property type="match status" value="5"/>
</dbReference>
<accession>A0A0P6VXC6</accession>
<dbReference type="InterPro" id="IPR036909">
    <property type="entry name" value="Cyt_c-like_dom_sf"/>
</dbReference>
<dbReference type="Pfam" id="PF00034">
    <property type="entry name" value="Cytochrom_C"/>
    <property type="match status" value="1"/>
</dbReference>
<dbReference type="GO" id="GO:0020037">
    <property type="term" value="F:heme binding"/>
    <property type="evidence" value="ECO:0007669"/>
    <property type="project" value="InterPro"/>
</dbReference>
<dbReference type="PRINTS" id="PR00604">
    <property type="entry name" value="CYTCHRMECIAB"/>
</dbReference>
<keyword evidence="2 7" id="KW-0349">Heme</keyword>
<feature type="repeat" description="WD" evidence="6">
    <location>
        <begin position="17"/>
        <end position="58"/>
    </location>
</feature>
<dbReference type="InterPro" id="IPR036322">
    <property type="entry name" value="WD40_repeat_dom_sf"/>
</dbReference>
<evidence type="ECO:0000256" key="5">
    <source>
        <dbReference type="ARBA" id="ARBA00023004"/>
    </source>
</evidence>
<reference evidence="9 10" key="1">
    <citation type="submission" date="2015-09" db="EMBL/GenBank/DDBJ databases">
        <authorList>
            <person name="Jackson K.R."/>
            <person name="Lunt B.L."/>
            <person name="Fisher J.N.B."/>
            <person name="Gardner A.V."/>
            <person name="Bailey M.E."/>
            <person name="Deus L.M."/>
            <person name="Earl A.S."/>
            <person name="Gibby P.D."/>
            <person name="Hartmann K.A."/>
            <person name="Liu J.E."/>
            <person name="Manci A.M."/>
            <person name="Nielsen D.A."/>
            <person name="Solomon M.B."/>
            <person name="Breakwell D.P."/>
            <person name="Burnett S.H."/>
            <person name="Grose J.H."/>
        </authorList>
    </citation>
    <scope>NUCLEOTIDE SEQUENCE [LARGE SCALE GENOMIC DNA]</scope>
    <source>
        <strain evidence="9 10">16</strain>
    </source>
</reference>
<gene>
    <name evidence="9" type="ORF">ABB55_22030</name>
</gene>
<dbReference type="GO" id="GO:0046872">
    <property type="term" value="F:metal ion binding"/>
    <property type="evidence" value="ECO:0007669"/>
    <property type="project" value="UniProtKB-KW"/>
</dbReference>
<dbReference type="CDD" id="cd00200">
    <property type="entry name" value="WD40"/>
    <property type="match status" value="1"/>
</dbReference>
<dbReference type="SUPFAM" id="SSF50978">
    <property type="entry name" value="WD40 repeat-like"/>
    <property type="match status" value="1"/>
</dbReference>
<dbReference type="GO" id="GO:0009055">
    <property type="term" value="F:electron transfer activity"/>
    <property type="evidence" value="ECO:0007669"/>
    <property type="project" value="InterPro"/>
</dbReference>
<dbReference type="Proteomes" id="UP000048984">
    <property type="component" value="Unassembled WGS sequence"/>
</dbReference>
<keyword evidence="5 7" id="KW-0408">Iron</keyword>
<evidence type="ECO:0000313" key="9">
    <source>
        <dbReference type="EMBL" id="KPL56063.1"/>
    </source>
</evidence>
<dbReference type="STRING" id="665126.ABB55_22030"/>
<dbReference type="InterPro" id="IPR015943">
    <property type="entry name" value="WD40/YVTN_repeat-like_dom_sf"/>
</dbReference>
<proteinExistence type="predicted"/>
<keyword evidence="10" id="KW-1185">Reference proteome</keyword>
<feature type="repeat" description="WD" evidence="6">
    <location>
        <begin position="273"/>
        <end position="314"/>
    </location>
</feature>
<keyword evidence="4" id="KW-0249">Electron transport</keyword>
<sequence length="428" mass="43938">MPAVFLGAAAPAGAEILRGHGGPVRAIVEPTTPGQLVTGSFDQSVIRWRLPEARAEAVLRGHEDAVAALAALPDGRVVSAGADGRIVIWPVAGTAPERSVAAHKAPIAGLAVSPDGRLVASASWDRTVAVTPVGAMTPAGAGAARVFEGHADNVNGVAFLPDGRAVVSAGYDATLRLWPLGDREAPSILTLPAPLNAVAVAPDGEIVAAGADGALHFVARSGGGLTTRERLDVMPGPVVALAITADGTRLAAAGLGGAVVLVDRTARRPVATLVGPGLPVWSLAFARDGRSLFTGGADRLVRRWDAVTGRPVDAIAPNPRDPAAEASTVRGAVVFRACRACHGLEADDTNRAGPTLHGLMGRRVATAAGYDYSAALKGMDIVWTPETVARLFEVGPSAYTPGTRMPEQVIADPDDRRALVEWLAEVTR</sequence>
<evidence type="ECO:0000256" key="6">
    <source>
        <dbReference type="PROSITE-ProRule" id="PRU00221"/>
    </source>
</evidence>
<feature type="domain" description="Cytochrome c" evidence="8">
    <location>
        <begin position="326"/>
        <end position="427"/>
    </location>
</feature>
<feature type="repeat" description="WD" evidence="6">
    <location>
        <begin position="100"/>
        <end position="130"/>
    </location>
</feature>
<evidence type="ECO:0000256" key="7">
    <source>
        <dbReference type="PROSITE-ProRule" id="PRU00433"/>
    </source>
</evidence>
<keyword evidence="6" id="KW-0853">WD repeat</keyword>
<organism evidence="9 10">
    <name type="scientific">Prosthecodimorpha hirschii</name>
    <dbReference type="NCBI Taxonomy" id="665126"/>
    <lineage>
        <taxon>Bacteria</taxon>
        <taxon>Pseudomonadati</taxon>
        <taxon>Pseudomonadota</taxon>
        <taxon>Alphaproteobacteria</taxon>
        <taxon>Hyphomicrobiales</taxon>
        <taxon>Ancalomicrobiaceae</taxon>
        <taxon>Prosthecodimorpha</taxon>
    </lineage>
</organism>
<dbReference type="EMBL" id="LJYW01000001">
    <property type="protein sequence ID" value="KPL56063.1"/>
    <property type="molecule type" value="Genomic_DNA"/>
</dbReference>
<keyword evidence="3 7" id="KW-0479">Metal-binding</keyword>
<protein>
    <recommendedName>
        <fullName evidence="8">Cytochrome c domain-containing protein</fullName>
    </recommendedName>
</protein>
<feature type="repeat" description="WD" evidence="6">
    <location>
        <begin position="147"/>
        <end position="188"/>
    </location>
</feature>
<evidence type="ECO:0000256" key="4">
    <source>
        <dbReference type="ARBA" id="ARBA00022982"/>
    </source>
</evidence>
<name>A0A0P6VXC6_9HYPH</name>
<evidence type="ECO:0000256" key="2">
    <source>
        <dbReference type="ARBA" id="ARBA00022617"/>
    </source>
</evidence>
<dbReference type="PANTHER" id="PTHR19879">
    <property type="entry name" value="TRANSCRIPTION INITIATION FACTOR TFIID"/>
    <property type="match status" value="1"/>
</dbReference>